<feature type="compositionally biased region" description="Polar residues" evidence="1">
    <location>
        <begin position="28"/>
        <end position="39"/>
    </location>
</feature>
<feature type="compositionally biased region" description="Basic and acidic residues" evidence="1">
    <location>
        <begin position="1"/>
        <end position="11"/>
    </location>
</feature>
<evidence type="ECO:0000256" key="1">
    <source>
        <dbReference type="SAM" id="MobiDB-lite"/>
    </source>
</evidence>
<keyword evidence="3" id="KW-1185">Reference proteome</keyword>
<accession>A0A4C1Y0W8</accession>
<organism evidence="2 3">
    <name type="scientific">Eumeta variegata</name>
    <name type="common">Bagworm moth</name>
    <name type="synonym">Eumeta japonica</name>
    <dbReference type="NCBI Taxonomy" id="151549"/>
    <lineage>
        <taxon>Eukaryota</taxon>
        <taxon>Metazoa</taxon>
        <taxon>Ecdysozoa</taxon>
        <taxon>Arthropoda</taxon>
        <taxon>Hexapoda</taxon>
        <taxon>Insecta</taxon>
        <taxon>Pterygota</taxon>
        <taxon>Neoptera</taxon>
        <taxon>Endopterygota</taxon>
        <taxon>Lepidoptera</taxon>
        <taxon>Glossata</taxon>
        <taxon>Ditrysia</taxon>
        <taxon>Tineoidea</taxon>
        <taxon>Psychidae</taxon>
        <taxon>Oiketicinae</taxon>
        <taxon>Eumeta</taxon>
    </lineage>
</organism>
<dbReference type="AlphaFoldDB" id="A0A4C1Y0W8"/>
<evidence type="ECO:0000313" key="2">
    <source>
        <dbReference type="EMBL" id="GBP69901.1"/>
    </source>
</evidence>
<proteinExistence type="predicted"/>
<comment type="caution">
    <text evidence="2">The sequence shown here is derived from an EMBL/GenBank/DDBJ whole genome shotgun (WGS) entry which is preliminary data.</text>
</comment>
<dbReference type="Proteomes" id="UP000299102">
    <property type="component" value="Unassembled WGS sequence"/>
</dbReference>
<feature type="compositionally biased region" description="Basic residues" evidence="1">
    <location>
        <begin position="46"/>
        <end position="55"/>
    </location>
</feature>
<dbReference type="EMBL" id="BGZK01001056">
    <property type="protein sequence ID" value="GBP69901.1"/>
    <property type="molecule type" value="Genomic_DNA"/>
</dbReference>
<sequence>MLTSTECRDRNASPPAFGSLASHDMTRTHCTGTHSTVPTRSEVRRGLRRAHRRRAGAQLAARPTCRPPTRVRSRAHPGGTATPGHSPGVDVRHRRLRNSPRALHCTPRPRPARGSSAGCSPLTLGRVTSYLNARAPAARGCDRSTLMKWVHVTLG</sequence>
<reference evidence="2 3" key="1">
    <citation type="journal article" date="2019" name="Commun. Biol.">
        <title>The bagworm genome reveals a unique fibroin gene that provides high tensile strength.</title>
        <authorList>
            <person name="Kono N."/>
            <person name="Nakamura H."/>
            <person name="Ohtoshi R."/>
            <person name="Tomita M."/>
            <person name="Numata K."/>
            <person name="Arakawa K."/>
        </authorList>
    </citation>
    <scope>NUCLEOTIDE SEQUENCE [LARGE SCALE GENOMIC DNA]</scope>
</reference>
<evidence type="ECO:0000313" key="3">
    <source>
        <dbReference type="Proteomes" id="UP000299102"/>
    </source>
</evidence>
<feature type="region of interest" description="Disordered" evidence="1">
    <location>
        <begin position="1"/>
        <end position="92"/>
    </location>
</feature>
<name>A0A4C1Y0W8_EUMVA</name>
<gene>
    <name evidence="2" type="ORF">EVAR_83219_1</name>
</gene>
<protein>
    <submittedName>
        <fullName evidence="2">Uncharacterized protein</fullName>
    </submittedName>
</protein>